<dbReference type="InterPro" id="IPR017850">
    <property type="entry name" value="Alkaline_phosphatase_core_sf"/>
</dbReference>
<accession>A0A6P2BTL0</accession>
<dbReference type="EMBL" id="RPFW01000005">
    <property type="protein sequence ID" value="TVZ02238.1"/>
    <property type="molecule type" value="Genomic_DNA"/>
</dbReference>
<evidence type="ECO:0000256" key="1">
    <source>
        <dbReference type="ARBA" id="ARBA00022801"/>
    </source>
</evidence>
<dbReference type="InterPro" id="IPR007312">
    <property type="entry name" value="Phosphoesterase"/>
</dbReference>
<dbReference type="Gene3D" id="3.40.720.10">
    <property type="entry name" value="Alkaline Phosphatase, subunit A"/>
    <property type="match status" value="2"/>
</dbReference>
<keyword evidence="5" id="KW-1185">Reference proteome</keyword>
<feature type="region of interest" description="Disordered" evidence="3">
    <location>
        <begin position="425"/>
        <end position="471"/>
    </location>
</feature>
<evidence type="ECO:0000256" key="2">
    <source>
        <dbReference type="ARBA" id="ARBA00023026"/>
    </source>
</evidence>
<evidence type="ECO:0008006" key="6">
    <source>
        <dbReference type="Google" id="ProtNLM"/>
    </source>
</evidence>
<gene>
    <name evidence="4" type="ORF">EAS64_25795</name>
</gene>
<protein>
    <recommendedName>
        <fullName evidence="6">Phospholipase</fullName>
    </recommendedName>
</protein>
<reference evidence="4 5" key="1">
    <citation type="submission" date="2018-11" db="EMBL/GenBank/DDBJ databases">
        <title>Trebonia kvetii gen.nov., sp.nov., a novel acidophilic actinobacterium, and proposal of the new actinobacterial family Treboniaceae fam. nov.</title>
        <authorList>
            <person name="Rapoport D."/>
            <person name="Sagova-Mareckova M."/>
            <person name="Sedlacek I."/>
            <person name="Provaznik J."/>
            <person name="Kralova S."/>
            <person name="Pavlinic D."/>
            <person name="Benes V."/>
            <person name="Kopecky J."/>
        </authorList>
    </citation>
    <scope>NUCLEOTIDE SEQUENCE [LARGE SCALE GENOMIC DNA]</scope>
    <source>
        <strain evidence="4 5">15Tr583</strain>
    </source>
</reference>
<dbReference type="GO" id="GO:0009395">
    <property type="term" value="P:phospholipid catabolic process"/>
    <property type="evidence" value="ECO:0007669"/>
    <property type="project" value="TreeGrafter"/>
</dbReference>
<evidence type="ECO:0000313" key="5">
    <source>
        <dbReference type="Proteomes" id="UP000460272"/>
    </source>
</evidence>
<keyword evidence="1" id="KW-0378">Hydrolase</keyword>
<feature type="compositionally biased region" description="Low complexity" evidence="3">
    <location>
        <begin position="425"/>
        <end position="437"/>
    </location>
</feature>
<dbReference type="PANTHER" id="PTHR31956">
    <property type="entry name" value="NON-SPECIFIC PHOSPHOLIPASE C4-RELATED"/>
    <property type="match status" value="1"/>
</dbReference>
<dbReference type="Proteomes" id="UP000460272">
    <property type="component" value="Unassembled WGS sequence"/>
</dbReference>
<dbReference type="SUPFAM" id="SSF53649">
    <property type="entry name" value="Alkaline phosphatase-like"/>
    <property type="match status" value="1"/>
</dbReference>
<dbReference type="OrthoDB" id="4181857at2"/>
<comment type="caution">
    <text evidence="4">The sequence shown here is derived from an EMBL/GenBank/DDBJ whole genome shotgun (WGS) entry which is preliminary data.</text>
</comment>
<proteinExistence type="predicted"/>
<evidence type="ECO:0000256" key="3">
    <source>
        <dbReference type="SAM" id="MobiDB-lite"/>
    </source>
</evidence>
<dbReference type="RefSeq" id="WP_145857052.1">
    <property type="nucleotide sequence ID" value="NZ_RPFW01000005.1"/>
</dbReference>
<dbReference type="PANTHER" id="PTHR31956:SF1">
    <property type="entry name" value="NON-SPECIFIC PHOSPHOLIPASE C1"/>
    <property type="match status" value="1"/>
</dbReference>
<organism evidence="4 5">
    <name type="scientific">Trebonia kvetii</name>
    <dbReference type="NCBI Taxonomy" id="2480626"/>
    <lineage>
        <taxon>Bacteria</taxon>
        <taxon>Bacillati</taxon>
        <taxon>Actinomycetota</taxon>
        <taxon>Actinomycetes</taxon>
        <taxon>Streptosporangiales</taxon>
        <taxon>Treboniaceae</taxon>
        <taxon>Trebonia</taxon>
    </lineage>
</organism>
<name>A0A6P2BTL0_9ACTN</name>
<dbReference type="AlphaFoldDB" id="A0A6P2BTL0"/>
<dbReference type="GO" id="GO:0042578">
    <property type="term" value="F:phosphoric ester hydrolase activity"/>
    <property type="evidence" value="ECO:0007669"/>
    <property type="project" value="UniProtKB-ARBA"/>
</dbReference>
<keyword evidence="2" id="KW-0843">Virulence</keyword>
<dbReference type="Pfam" id="PF04185">
    <property type="entry name" value="Phosphoesterase"/>
    <property type="match status" value="1"/>
</dbReference>
<evidence type="ECO:0000313" key="4">
    <source>
        <dbReference type="EMBL" id="TVZ02238.1"/>
    </source>
</evidence>
<sequence length="471" mass="52242">MGESGTANLEKVDHIVVLMMENRSFDHMLGYLSLEGGRGDVDGLREGLANEHQGRSYPVYHLGTTVIGEDPDHSATSVDLQIGGGKMDGFVASYAATMENLGVENGDPAPIMGYYHAADVPVYDHLASQFAACDRWFSSVPGATWPNRLYALCGRAAGSRDCHPHNLPPLYNQPSFVRRLDEHGVSWRWYSSDIGTLRMADQLYCLGRHDRFAYFTKTGLPWKTRLNLRVQSEDPSFLEDAARGTLPSVSWIDPNWGNFNPFGFEQNDDHPTADISDGQDLVLAVYHALATSPQWDKTLLVIFYDEHGGFFDHVPPPEADDDDPKTFGRYGVRVPAMIVSPWVEPASVSHTLFDHTSVIKTILLRFCAADLEHRDRRERLSAWLRAGHPRYLGTRVAHANNLGELLTRPAPRPAPAHHNLIAGAAARAAEQTQAAAAGKHEPDPQPQTDWQKHIATATHLLRSRGHPADRT</sequence>